<proteinExistence type="predicted"/>
<sequence length="154" mass="17699">MAASAPIRINFGFFEERSNLLKILELTFGLVCIGFSIGCFPNNIELKCTRNVYSFNHLFIIVCVNAFVFVCTTILTLCHLCSIPDAYYRFNFPILEKFYTLLTCILYGIGMIMLFVAILSTKIIFPWVIEVIFTIGTFLLYTCDAYQRWITAYA</sequence>
<reference evidence="3" key="2">
    <citation type="submission" date="2016-11" db="UniProtKB">
        <authorList>
            <consortium name="WormBaseParasite"/>
        </authorList>
    </citation>
    <scope>IDENTIFICATION</scope>
</reference>
<feature type="transmembrane region" description="Helical" evidence="1">
    <location>
        <begin position="124"/>
        <end position="143"/>
    </location>
</feature>
<dbReference type="eggNOG" id="ENOG502T2QN">
    <property type="taxonomic scope" value="Eukaryota"/>
</dbReference>
<dbReference type="Proteomes" id="UP000095285">
    <property type="component" value="Unassembled WGS sequence"/>
</dbReference>
<reference evidence="2" key="1">
    <citation type="submission" date="2012-04" db="EMBL/GenBank/DDBJ databases">
        <title>The Genome Sequence of Loa loa.</title>
        <authorList>
            <consortium name="The Broad Institute Genome Sequencing Platform"/>
            <consortium name="Broad Institute Genome Sequencing Center for Infectious Disease"/>
            <person name="Nutman T.B."/>
            <person name="Fink D.L."/>
            <person name="Russ C."/>
            <person name="Young S."/>
            <person name="Zeng Q."/>
            <person name="Gargeya S."/>
            <person name="Alvarado L."/>
            <person name="Berlin A."/>
            <person name="Chapman S.B."/>
            <person name="Chen Z."/>
            <person name="Freedman E."/>
            <person name="Gellesch M."/>
            <person name="Goldberg J."/>
            <person name="Griggs A."/>
            <person name="Gujja S."/>
            <person name="Heilman E.R."/>
            <person name="Heiman D."/>
            <person name="Howarth C."/>
            <person name="Mehta T."/>
            <person name="Neiman D."/>
            <person name="Pearson M."/>
            <person name="Roberts A."/>
            <person name="Saif S."/>
            <person name="Shea T."/>
            <person name="Shenoy N."/>
            <person name="Sisk P."/>
            <person name="Stolte C."/>
            <person name="Sykes S."/>
            <person name="White J."/>
            <person name="Yandava C."/>
            <person name="Haas B."/>
            <person name="Henn M.R."/>
            <person name="Nusbaum C."/>
            <person name="Birren B."/>
        </authorList>
    </citation>
    <scope>NUCLEOTIDE SEQUENCE [LARGE SCALE GENOMIC DNA]</scope>
</reference>
<evidence type="ECO:0000256" key="1">
    <source>
        <dbReference type="SAM" id="Phobius"/>
    </source>
</evidence>
<evidence type="ECO:0000313" key="3">
    <source>
        <dbReference type="WBParaSite" id="EN70_4657"/>
    </source>
</evidence>
<keyword evidence="1" id="KW-1133">Transmembrane helix</keyword>
<feature type="transmembrane region" description="Helical" evidence="1">
    <location>
        <begin position="98"/>
        <end position="118"/>
    </location>
</feature>
<dbReference type="AlphaFoldDB" id="A0A1I7VNW3"/>
<keyword evidence="1" id="KW-0472">Membrane</keyword>
<feature type="transmembrane region" description="Helical" evidence="1">
    <location>
        <begin position="20"/>
        <end position="38"/>
    </location>
</feature>
<accession>A0A1I7VNW3</accession>
<dbReference type="WBParaSite" id="EN70_4657">
    <property type="protein sequence ID" value="EN70_4657"/>
    <property type="gene ID" value="EN70_4657"/>
</dbReference>
<evidence type="ECO:0000313" key="2">
    <source>
        <dbReference type="Proteomes" id="UP000095285"/>
    </source>
</evidence>
<protein>
    <submittedName>
        <fullName evidence="3">MARVEL domain-containing protein</fullName>
    </submittedName>
</protein>
<keyword evidence="1" id="KW-0812">Transmembrane</keyword>
<feature type="transmembrane region" description="Helical" evidence="1">
    <location>
        <begin position="58"/>
        <end position="78"/>
    </location>
</feature>
<keyword evidence="2" id="KW-1185">Reference proteome</keyword>
<name>A0A1I7VNW3_LOALO</name>
<organism evidence="2 3">
    <name type="scientific">Loa loa</name>
    <name type="common">Eye worm</name>
    <name type="synonym">Filaria loa</name>
    <dbReference type="NCBI Taxonomy" id="7209"/>
    <lineage>
        <taxon>Eukaryota</taxon>
        <taxon>Metazoa</taxon>
        <taxon>Ecdysozoa</taxon>
        <taxon>Nematoda</taxon>
        <taxon>Chromadorea</taxon>
        <taxon>Rhabditida</taxon>
        <taxon>Spirurina</taxon>
        <taxon>Spiruromorpha</taxon>
        <taxon>Filarioidea</taxon>
        <taxon>Onchocercidae</taxon>
        <taxon>Loa</taxon>
    </lineage>
</organism>